<sequence length="91" mass="10583">MRVFDKDPKQFKALCIKADSELFRLGESYEIAKFDPVWTTVHVKTGNHFDDILICGYFGDSIGLCGAKVENDDNIYVFELCERRIYESNRH</sequence>
<organism evidence="1">
    <name type="scientific">Salmonella phage vB_SEnST11_KE22</name>
    <dbReference type="NCBI Taxonomy" id="3161173"/>
    <lineage>
        <taxon>Viruses</taxon>
        <taxon>Duplodnaviria</taxon>
        <taxon>Heunggongvirae</taxon>
        <taxon>Uroviricota</taxon>
        <taxon>Caudoviricetes</taxon>
        <taxon>Vequintavirinae</taxon>
        <taxon>Seunavirus</taxon>
    </lineage>
</organism>
<reference evidence="1" key="1">
    <citation type="submission" date="2024-05" db="EMBL/GenBank/DDBJ databases">
        <authorList>
            <person name="Mugo M.M."/>
            <person name="Musyoki A.M."/>
            <person name="Makumi A.M."/>
            <person name="Mutai I."/>
            <person name="Drechsel O."/>
            <person name="Kering K.K."/>
            <person name="Muturi P."/>
            <person name="Mbae C.K."/>
            <person name="Kariuki S.M."/>
        </authorList>
    </citation>
    <scope>NUCLEOTIDE SEQUENCE</scope>
</reference>
<protein>
    <submittedName>
        <fullName evidence="1">Uncharacterized protein</fullName>
    </submittedName>
</protein>
<accession>A0AAU8GEB4</accession>
<evidence type="ECO:0000313" key="1">
    <source>
        <dbReference type="EMBL" id="XCH40216.1"/>
    </source>
</evidence>
<gene>
    <name evidence="1" type="ORF">NDDWPVAN_CDS0090</name>
</gene>
<dbReference type="EMBL" id="PP856721">
    <property type="protein sequence ID" value="XCH40216.1"/>
    <property type="molecule type" value="Genomic_DNA"/>
</dbReference>
<name>A0AAU8GEB4_9CAUD</name>
<proteinExistence type="predicted"/>